<evidence type="ECO:0000313" key="12">
    <source>
        <dbReference type="EMBL" id="KAG5669642.1"/>
    </source>
</evidence>
<dbReference type="PANTHER" id="PTHR16515:SF49">
    <property type="entry name" value="GASTRULA ZINC FINGER PROTEIN XLCGF49.1-LIKE-RELATED"/>
    <property type="match status" value="1"/>
</dbReference>
<dbReference type="GO" id="GO:0005634">
    <property type="term" value="C:nucleus"/>
    <property type="evidence" value="ECO:0007669"/>
    <property type="project" value="UniProtKB-SubCell"/>
</dbReference>
<dbReference type="EMBL" id="JADBJN010000004">
    <property type="protein sequence ID" value="KAG5669642.1"/>
    <property type="molecule type" value="Genomic_DNA"/>
</dbReference>
<feature type="domain" description="C2H2-type" evidence="11">
    <location>
        <begin position="250"/>
        <end position="277"/>
    </location>
</feature>
<evidence type="ECO:0000259" key="11">
    <source>
        <dbReference type="PROSITE" id="PS50157"/>
    </source>
</evidence>
<dbReference type="Gene3D" id="3.30.160.60">
    <property type="entry name" value="Classic Zinc Finger"/>
    <property type="match status" value="5"/>
</dbReference>
<keyword evidence="2" id="KW-0479">Metal-binding</keyword>
<dbReference type="InterPro" id="IPR013087">
    <property type="entry name" value="Znf_C2H2_type"/>
</dbReference>
<dbReference type="PROSITE" id="PS00028">
    <property type="entry name" value="ZINC_FINGER_C2H2_1"/>
    <property type="match status" value="6"/>
</dbReference>
<keyword evidence="3" id="KW-0677">Repeat</keyword>
<proteinExistence type="predicted"/>
<evidence type="ECO:0000256" key="10">
    <source>
        <dbReference type="PROSITE-ProRule" id="PRU00042"/>
    </source>
</evidence>
<evidence type="ECO:0000256" key="3">
    <source>
        <dbReference type="ARBA" id="ARBA00022737"/>
    </source>
</evidence>
<sequence length="426" mass="50199">MSKGNLSSVLIVENECGNVFIVEDQKSKTLSQNQSKTNHSTQLFCRYCCKTFANKNEQWMHFCQYLQCQSQNNFLCRICYNEMDKKLFDQHMSEHQQTPLQSSGPYNVLLRRKGVRTKVKYTRKKQRFECDICGKYLSSMRSLQFHINLHRGDSSFICPICGESFFTPNGIKGHSCEKRRKRPEKDFRTNDMRYCRFCNQHFPNLDANKAHECPYKDPTDPKLVICRCCGKTLARLAFNRHMESHSGIDWICAVCEKKLATERALRTHMTVHSGNKPYPCSLCNESFINKVVLDRHMRFHGQKQKLFQCEHCFKQLSTDTSLKSHIQRLHSSSVQCELCKLEFPNRDYLRDHISLSHEPSICKICNKSFALPRYLKMHEKLHFDEDFSKVSCSICTKQLTIRNLKHHVYRHHLDKFDEWCAENPNY</sequence>
<comment type="subcellular location">
    <subcellularLocation>
        <location evidence="1">Nucleus</location>
    </subcellularLocation>
</comment>
<comment type="caution">
    <text evidence="12">The sequence shown here is derived from an EMBL/GenBank/DDBJ whole genome shotgun (WGS) entry which is preliminary data.</text>
</comment>
<keyword evidence="5" id="KW-0862">Zinc</keyword>
<dbReference type="Proteomes" id="UP001107558">
    <property type="component" value="Chromosome 4"/>
</dbReference>
<evidence type="ECO:0000256" key="2">
    <source>
        <dbReference type="ARBA" id="ARBA00022723"/>
    </source>
</evidence>
<keyword evidence="4 10" id="KW-0863">Zinc-finger</keyword>
<evidence type="ECO:0000256" key="4">
    <source>
        <dbReference type="ARBA" id="ARBA00022771"/>
    </source>
</evidence>
<dbReference type="OrthoDB" id="7758866at2759"/>
<dbReference type="AlphaFoldDB" id="A0A9J6BIV5"/>
<feature type="domain" description="C2H2-type" evidence="11">
    <location>
        <begin position="156"/>
        <end position="183"/>
    </location>
</feature>
<keyword evidence="9" id="KW-0539">Nucleus</keyword>
<dbReference type="SUPFAM" id="SSF57667">
    <property type="entry name" value="beta-beta-alpha zinc fingers"/>
    <property type="match status" value="4"/>
</dbReference>
<dbReference type="GO" id="GO:0008270">
    <property type="term" value="F:zinc ion binding"/>
    <property type="evidence" value="ECO:0007669"/>
    <property type="project" value="UniProtKB-KW"/>
</dbReference>
<feature type="domain" description="C2H2-type" evidence="11">
    <location>
        <begin position="360"/>
        <end position="387"/>
    </location>
</feature>
<keyword evidence="8" id="KW-0804">Transcription</keyword>
<dbReference type="InterPro" id="IPR050331">
    <property type="entry name" value="Zinc_finger"/>
</dbReference>
<reference evidence="12" key="1">
    <citation type="submission" date="2021-03" db="EMBL/GenBank/DDBJ databases">
        <title>Chromosome level genome of the anhydrobiotic midge Polypedilum vanderplanki.</title>
        <authorList>
            <person name="Yoshida Y."/>
            <person name="Kikawada T."/>
            <person name="Gusev O."/>
        </authorList>
    </citation>
    <scope>NUCLEOTIDE SEQUENCE</scope>
    <source>
        <strain evidence="12">NIAS01</strain>
        <tissue evidence="12">Whole body or cell culture</tissue>
    </source>
</reference>
<dbReference type="PROSITE" id="PS50157">
    <property type="entry name" value="ZINC_FINGER_C2H2_2"/>
    <property type="match status" value="6"/>
</dbReference>
<evidence type="ECO:0000256" key="8">
    <source>
        <dbReference type="ARBA" id="ARBA00023163"/>
    </source>
</evidence>
<feature type="domain" description="C2H2-type" evidence="11">
    <location>
        <begin position="278"/>
        <end position="305"/>
    </location>
</feature>
<feature type="domain" description="C2H2-type" evidence="11">
    <location>
        <begin position="307"/>
        <end position="335"/>
    </location>
</feature>
<dbReference type="SMART" id="SM00355">
    <property type="entry name" value="ZnF_C2H2"/>
    <property type="match status" value="10"/>
</dbReference>
<evidence type="ECO:0000256" key="5">
    <source>
        <dbReference type="ARBA" id="ARBA00022833"/>
    </source>
</evidence>
<evidence type="ECO:0000256" key="6">
    <source>
        <dbReference type="ARBA" id="ARBA00023015"/>
    </source>
</evidence>
<dbReference type="FunFam" id="3.30.160.60:FF:000630">
    <property type="entry name" value="Zinc finger protein 180"/>
    <property type="match status" value="1"/>
</dbReference>
<dbReference type="Pfam" id="PF00096">
    <property type="entry name" value="zf-C2H2"/>
    <property type="match status" value="2"/>
</dbReference>
<keyword evidence="7" id="KW-0238">DNA-binding</keyword>
<evidence type="ECO:0000256" key="7">
    <source>
        <dbReference type="ARBA" id="ARBA00023125"/>
    </source>
</evidence>
<name>A0A9J6BIV5_POLVA</name>
<keyword evidence="6" id="KW-0805">Transcription regulation</keyword>
<evidence type="ECO:0000256" key="9">
    <source>
        <dbReference type="ARBA" id="ARBA00023242"/>
    </source>
</evidence>
<feature type="domain" description="C2H2-type" evidence="11">
    <location>
        <begin position="128"/>
        <end position="155"/>
    </location>
</feature>
<protein>
    <recommendedName>
        <fullName evidence="11">C2H2-type domain-containing protein</fullName>
    </recommendedName>
</protein>
<dbReference type="PANTHER" id="PTHR16515">
    <property type="entry name" value="PR DOMAIN ZINC FINGER PROTEIN"/>
    <property type="match status" value="1"/>
</dbReference>
<evidence type="ECO:0000313" key="13">
    <source>
        <dbReference type="Proteomes" id="UP001107558"/>
    </source>
</evidence>
<keyword evidence="13" id="KW-1185">Reference proteome</keyword>
<dbReference type="InterPro" id="IPR036236">
    <property type="entry name" value="Znf_C2H2_sf"/>
</dbReference>
<organism evidence="12 13">
    <name type="scientific">Polypedilum vanderplanki</name>
    <name type="common">Sleeping chironomid midge</name>
    <dbReference type="NCBI Taxonomy" id="319348"/>
    <lineage>
        <taxon>Eukaryota</taxon>
        <taxon>Metazoa</taxon>
        <taxon>Ecdysozoa</taxon>
        <taxon>Arthropoda</taxon>
        <taxon>Hexapoda</taxon>
        <taxon>Insecta</taxon>
        <taxon>Pterygota</taxon>
        <taxon>Neoptera</taxon>
        <taxon>Endopterygota</taxon>
        <taxon>Diptera</taxon>
        <taxon>Nematocera</taxon>
        <taxon>Chironomoidea</taxon>
        <taxon>Chironomidae</taxon>
        <taxon>Chironominae</taxon>
        <taxon>Polypedilum</taxon>
        <taxon>Polypedilum</taxon>
    </lineage>
</organism>
<dbReference type="GO" id="GO:0010468">
    <property type="term" value="P:regulation of gene expression"/>
    <property type="evidence" value="ECO:0007669"/>
    <property type="project" value="TreeGrafter"/>
</dbReference>
<evidence type="ECO:0000256" key="1">
    <source>
        <dbReference type="ARBA" id="ARBA00004123"/>
    </source>
</evidence>
<accession>A0A9J6BIV5</accession>
<gene>
    <name evidence="12" type="ORF">PVAND_017526</name>
</gene>
<dbReference type="GO" id="GO:0003677">
    <property type="term" value="F:DNA binding"/>
    <property type="evidence" value="ECO:0007669"/>
    <property type="project" value="UniProtKB-KW"/>
</dbReference>